<dbReference type="InterPro" id="IPR051263">
    <property type="entry name" value="C-type_cytochrome_biogenesis"/>
</dbReference>
<feature type="transmembrane region" description="Helical" evidence="4">
    <location>
        <begin position="6"/>
        <end position="24"/>
    </location>
</feature>
<accession>A0A520S0N9</accession>
<dbReference type="InterPro" id="IPR011990">
    <property type="entry name" value="TPR-like_helical_dom_sf"/>
</dbReference>
<dbReference type="PANTHER" id="PTHR47870:SF1">
    <property type="entry name" value="CYTOCHROME C-TYPE BIOGENESIS PROTEIN CCMH"/>
    <property type="match status" value="1"/>
</dbReference>
<feature type="coiled-coil region" evidence="3">
    <location>
        <begin position="39"/>
        <end position="69"/>
    </location>
</feature>
<dbReference type="Gene3D" id="1.25.40.10">
    <property type="entry name" value="Tetratricopeptide repeat domain"/>
    <property type="match status" value="1"/>
</dbReference>
<evidence type="ECO:0000256" key="1">
    <source>
        <dbReference type="ARBA" id="ARBA00004196"/>
    </source>
</evidence>
<proteinExistence type="predicted"/>
<evidence type="ECO:0000256" key="3">
    <source>
        <dbReference type="SAM" id="Coils"/>
    </source>
</evidence>
<dbReference type="SUPFAM" id="SSF48452">
    <property type="entry name" value="TPR-like"/>
    <property type="match status" value="1"/>
</dbReference>
<comment type="caution">
    <text evidence="6">The sequence shown here is derived from an EMBL/GenBank/DDBJ whole genome shotgun (WGS) entry which is preliminary data.</text>
</comment>
<dbReference type="Proteomes" id="UP000316199">
    <property type="component" value="Unassembled WGS sequence"/>
</dbReference>
<keyword evidence="2" id="KW-0201">Cytochrome c-type biogenesis</keyword>
<dbReference type="EMBL" id="SHAG01000019">
    <property type="protein sequence ID" value="RZO76029.1"/>
    <property type="molecule type" value="Genomic_DNA"/>
</dbReference>
<reference evidence="6 7" key="1">
    <citation type="submission" date="2019-02" db="EMBL/GenBank/DDBJ databases">
        <title>Prokaryotic population dynamics and viral predation in marine succession experiment using metagenomics: the confinement effect.</title>
        <authorList>
            <person name="Haro-Moreno J.M."/>
            <person name="Rodriguez-Valera F."/>
            <person name="Lopez-Perez M."/>
        </authorList>
    </citation>
    <scope>NUCLEOTIDE SEQUENCE [LARGE SCALE GENOMIC DNA]</scope>
    <source>
        <strain evidence="6">MED-G157</strain>
    </source>
</reference>
<comment type="subcellular location">
    <subcellularLocation>
        <location evidence="1">Cell envelope</location>
    </subcellularLocation>
</comment>
<evidence type="ECO:0000313" key="7">
    <source>
        <dbReference type="Proteomes" id="UP000316199"/>
    </source>
</evidence>
<dbReference type="InterPro" id="IPR056412">
    <property type="entry name" value="Ig_CycH"/>
</dbReference>
<evidence type="ECO:0000256" key="2">
    <source>
        <dbReference type="ARBA" id="ARBA00022748"/>
    </source>
</evidence>
<keyword evidence="4" id="KW-0812">Transmembrane</keyword>
<dbReference type="GO" id="GO:0017004">
    <property type="term" value="P:cytochrome complex assembly"/>
    <property type="evidence" value="ECO:0007669"/>
    <property type="project" value="UniProtKB-KW"/>
</dbReference>
<gene>
    <name evidence="6" type="primary">ccmI</name>
    <name evidence="6" type="ORF">EVA68_05470</name>
</gene>
<dbReference type="Pfam" id="PF23892">
    <property type="entry name" value="Ig_CycH"/>
    <property type="match status" value="1"/>
</dbReference>
<dbReference type="InterPro" id="IPR017560">
    <property type="entry name" value="Cyt_c_biogenesis_CcmI"/>
</dbReference>
<feature type="domain" description="Cytochrome c-type biogenesis protein H Ig-like" evidence="5">
    <location>
        <begin position="293"/>
        <end position="396"/>
    </location>
</feature>
<protein>
    <submittedName>
        <fullName evidence="6">C-type cytochrome biogenesis protein CcmI</fullName>
    </submittedName>
</protein>
<feature type="transmembrane region" description="Helical" evidence="4">
    <location>
        <begin position="91"/>
        <end position="112"/>
    </location>
</feature>
<organism evidence="6 7">
    <name type="scientific">OM182 bacterium</name>
    <dbReference type="NCBI Taxonomy" id="2510334"/>
    <lineage>
        <taxon>Bacteria</taxon>
        <taxon>Pseudomonadati</taxon>
        <taxon>Pseudomonadota</taxon>
        <taxon>Gammaproteobacteria</taxon>
        <taxon>OMG group</taxon>
        <taxon>OM182 clade</taxon>
    </lineage>
</organism>
<evidence type="ECO:0000259" key="5">
    <source>
        <dbReference type="Pfam" id="PF23892"/>
    </source>
</evidence>
<keyword evidence="3" id="KW-0175">Coiled coil</keyword>
<dbReference type="AlphaFoldDB" id="A0A520S0N9"/>
<keyword evidence="4" id="KW-0472">Membrane</keyword>
<dbReference type="PANTHER" id="PTHR47870">
    <property type="entry name" value="CYTOCHROME C-TYPE BIOGENESIS PROTEIN CCMH"/>
    <property type="match status" value="1"/>
</dbReference>
<evidence type="ECO:0000256" key="4">
    <source>
        <dbReference type="SAM" id="Phobius"/>
    </source>
</evidence>
<dbReference type="GO" id="GO:0030313">
    <property type="term" value="C:cell envelope"/>
    <property type="evidence" value="ECO:0007669"/>
    <property type="project" value="UniProtKB-SubCell"/>
</dbReference>
<evidence type="ECO:0000313" key="6">
    <source>
        <dbReference type="EMBL" id="RZO76029.1"/>
    </source>
</evidence>
<name>A0A520S0N9_9GAMM</name>
<keyword evidence="4" id="KW-1133">Transmembrane helix</keyword>
<sequence>MLMFWIGALILCILAITFIVWPLYGRGDISSLNRSKLNIELFHNRITELENSLEQAEINEGEFKELERELQLSLVSDTRSDLKSQSSISRLPFFAAAMVVVLSIFAFADFGLSMGSVGDFILSKEIGSTYHNAAGMQETMEKLERRLQQEPDNDDARFLLAQSWQSLAEYEKAAREFRYLVERYPLDSALAVRFAGALFLLDMQAFTPRVRLAISKALELNPHDIEMLELSAIDAFRQGNAEKASTLLRQALVYAEGSRADLLRQALSDLTNNKYDLTEVAKTSLSNERSLNILVELGAEVEANPEATVYVYARPFEGSTIPLALERLTIAQLPALITLKSDRVMIEGMGLNDFDLVQIVARISEKGIANASPEDYEVVSGAIDLKVEHSVFRLTISNRRG</sequence>
<dbReference type="NCBIfam" id="TIGR03142">
    <property type="entry name" value="cytochro_ccmI"/>
    <property type="match status" value="1"/>
</dbReference>